<dbReference type="Gene3D" id="1.10.10.10">
    <property type="entry name" value="Winged helix-like DNA-binding domain superfamily/Winged helix DNA-binding domain"/>
    <property type="match status" value="1"/>
</dbReference>
<dbReference type="SMART" id="SM00866">
    <property type="entry name" value="UTRA"/>
    <property type="match status" value="1"/>
</dbReference>
<proteinExistence type="predicted"/>
<dbReference type="InterPro" id="IPR000524">
    <property type="entry name" value="Tscrpt_reg_HTH_GntR"/>
</dbReference>
<dbReference type="Pfam" id="PF07702">
    <property type="entry name" value="UTRA"/>
    <property type="match status" value="1"/>
</dbReference>
<dbReference type="InterPro" id="IPR050679">
    <property type="entry name" value="Bact_HTH_transcr_reg"/>
</dbReference>
<evidence type="ECO:0000313" key="6">
    <source>
        <dbReference type="Proteomes" id="UP000198339"/>
    </source>
</evidence>
<gene>
    <name evidence="5" type="ORF">SAMN06295955_10294</name>
</gene>
<protein>
    <submittedName>
        <fullName evidence="5">Transcriptional regulator, GntR family</fullName>
    </submittedName>
</protein>
<dbReference type="PANTHER" id="PTHR44846">
    <property type="entry name" value="MANNOSYL-D-GLYCERATE TRANSPORT/METABOLISM SYSTEM REPRESSOR MNGR-RELATED"/>
    <property type="match status" value="1"/>
</dbReference>
<dbReference type="SUPFAM" id="SSF64288">
    <property type="entry name" value="Chorismate lyase-like"/>
    <property type="match status" value="1"/>
</dbReference>
<keyword evidence="3" id="KW-0804">Transcription</keyword>
<dbReference type="PANTHER" id="PTHR44846:SF1">
    <property type="entry name" value="MANNOSYL-D-GLYCERATE TRANSPORT_METABOLISM SYSTEM REPRESSOR MNGR-RELATED"/>
    <property type="match status" value="1"/>
</dbReference>
<dbReference type="InterPro" id="IPR036388">
    <property type="entry name" value="WH-like_DNA-bd_sf"/>
</dbReference>
<dbReference type="FunFam" id="1.10.10.10:FF:000079">
    <property type="entry name" value="GntR family transcriptional regulator"/>
    <property type="match status" value="1"/>
</dbReference>
<dbReference type="SMART" id="SM00345">
    <property type="entry name" value="HTH_GNTR"/>
    <property type="match status" value="1"/>
</dbReference>
<feature type="domain" description="HTH gntR-type" evidence="4">
    <location>
        <begin position="17"/>
        <end position="85"/>
    </location>
</feature>
<dbReference type="RefSeq" id="WP_089214889.1">
    <property type="nucleotide sequence ID" value="NZ_CP076394.1"/>
</dbReference>
<accession>A0A239FI59</accession>
<dbReference type="GO" id="GO:0003677">
    <property type="term" value="F:DNA binding"/>
    <property type="evidence" value="ECO:0007669"/>
    <property type="project" value="UniProtKB-KW"/>
</dbReference>
<keyword evidence="6" id="KW-1185">Reference proteome</keyword>
<evidence type="ECO:0000256" key="3">
    <source>
        <dbReference type="ARBA" id="ARBA00023163"/>
    </source>
</evidence>
<dbReference type="GO" id="GO:0003700">
    <property type="term" value="F:DNA-binding transcription factor activity"/>
    <property type="evidence" value="ECO:0007669"/>
    <property type="project" value="InterPro"/>
</dbReference>
<evidence type="ECO:0000256" key="2">
    <source>
        <dbReference type="ARBA" id="ARBA00023125"/>
    </source>
</evidence>
<dbReference type="EMBL" id="FZPA01000002">
    <property type="protein sequence ID" value="SNS56589.1"/>
    <property type="molecule type" value="Genomic_DNA"/>
</dbReference>
<evidence type="ECO:0000313" key="5">
    <source>
        <dbReference type="EMBL" id="SNS56589.1"/>
    </source>
</evidence>
<organism evidence="5 6">
    <name type="scientific">Sphingopyxis indica</name>
    <dbReference type="NCBI Taxonomy" id="436663"/>
    <lineage>
        <taxon>Bacteria</taxon>
        <taxon>Pseudomonadati</taxon>
        <taxon>Pseudomonadota</taxon>
        <taxon>Alphaproteobacteria</taxon>
        <taxon>Sphingomonadales</taxon>
        <taxon>Sphingomonadaceae</taxon>
        <taxon>Sphingopyxis</taxon>
    </lineage>
</organism>
<dbReference type="Proteomes" id="UP000198339">
    <property type="component" value="Unassembled WGS sequence"/>
</dbReference>
<dbReference type="PROSITE" id="PS50949">
    <property type="entry name" value="HTH_GNTR"/>
    <property type="match status" value="1"/>
</dbReference>
<evidence type="ECO:0000259" key="4">
    <source>
        <dbReference type="PROSITE" id="PS50949"/>
    </source>
</evidence>
<sequence>MVIAGDESKPADTEPAGLRYQQLGNMLRASIANHEFAPGGAIPPERMLAERYGVSRVTVRRAVDELVSEGLLVRRHGAGTFVVDRVEKQFAKLSSFSEDMISRGRVPSSRWLDRIESFVTPDESLSLGLSPGSRIYRFARLRCADGIAMAIERSTIASYALTDPDAVVDSLYAALDKTGHRPVRALQKLRAILVDAESAAIMDIEPGAPGLLIERRGFLADGRIVEMTESLYRGDAYDFIAELVEG</sequence>
<dbReference type="Pfam" id="PF00392">
    <property type="entry name" value="GntR"/>
    <property type="match status" value="1"/>
</dbReference>
<reference evidence="5 6" key="1">
    <citation type="submission" date="2017-06" db="EMBL/GenBank/DDBJ databases">
        <authorList>
            <person name="Kim H.J."/>
            <person name="Triplett B.A."/>
        </authorList>
    </citation>
    <scope>NUCLEOTIDE SEQUENCE [LARGE SCALE GENOMIC DNA]</scope>
    <source>
        <strain evidence="5 6">DS15</strain>
    </source>
</reference>
<dbReference type="Gene3D" id="3.40.1410.10">
    <property type="entry name" value="Chorismate lyase-like"/>
    <property type="match status" value="1"/>
</dbReference>
<dbReference type="PRINTS" id="PR00037">
    <property type="entry name" value="HTHLACR"/>
</dbReference>
<dbReference type="SUPFAM" id="SSF46785">
    <property type="entry name" value="Winged helix' DNA-binding domain"/>
    <property type="match status" value="1"/>
</dbReference>
<dbReference type="InterPro" id="IPR011663">
    <property type="entry name" value="UTRA"/>
</dbReference>
<dbReference type="InterPro" id="IPR028978">
    <property type="entry name" value="Chorismate_lyase_/UTRA_dom_sf"/>
</dbReference>
<keyword evidence="2" id="KW-0238">DNA-binding</keyword>
<name>A0A239FI59_9SPHN</name>
<dbReference type="InterPro" id="IPR036390">
    <property type="entry name" value="WH_DNA-bd_sf"/>
</dbReference>
<dbReference type="CDD" id="cd07377">
    <property type="entry name" value="WHTH_GntR"/>
    <property type="match status" value="1"/>
</dbReference>
<dbReference type="InterPro" id="IPR001034">
    <property type="entry name" value="DeoR_HTH"/>
</dbReference>
<dbReference type="OrthoDB" id="7173258at2"/>
<evidence type="ECO:0000256" key="1">
    <source>
        <dbReference type="ARBA" id="ARBA00023015"/>
    </source>
</evidence>
<dbReference type="PRINTS" id="PR00035">
    <property type="entry name" value="HTHGNTR"/>
</dbReference>
<dbReference type="AlphaFoldDB" id="A0A239FI59"/>
<keyword evidence="1" id="KW-0805">Transcription regulation</keyword>
<dbReference type="GO" id="GO:0045892">
    <property type="term" value="P:negative regulation of DNA-templated transcription"/>
    <property type="evidence" value="ECO:0007669"/>
    <property type="project" value="TreeGrafter"/>
</dbReference>